<proteinExistence type="predicted"/>
<feature type="transmembrane region" description="Helical" evidence="1">
    <location>
        <begin position="36"/>
        <end position="62"/>
    </location>
</feature>
<name>A0A5J4WSZ2_9EUKA</name>
<feature type="transmembrane region" description="Helical" evidence="1">
    <location>
        <begin position="74"/>
        <end position="94"/>
    </location>
</feature>
<accession>A0A5J4WSZ2</accession>
<reference evidence="2 3" key="1">
    <citation type="submission" date="2019-03" db="EMBL/GenBank/DDBJ databases">
        <title>Single cell metagenomics reveals metabolic interactions within the superorganism composed of flagellate Streblomastix strix and complex community of Bacteroidetes bacteria on its surface.</title>
        <authorList>
            <person name="Treitli S.C."/>
            <person name="Kolisko M."/>
            <person name="Husnik F."/>
            <person name="Keeling P."/>
            <person name="Hampl V."/>
        </authorList>
    </citation>
    <scope>NUCLEOTIDE SEQUENCE [LARGE SCALE GENOMIC DNA]</scope>
    <source>
        <strain evidence="2">ST1C</strain>
    </source>
</reference>
<dbReference type="Proteomes" id="UP000324800">
    <property type="component" value="Unassembled WGS sequence"/>
</dbReference>
<keyword evidence="1" id="KW-1133">Transmembrane helix</keyword>
<evidence type="ECO:0000313" key="2">
    <source>
        <dbReference type="EMBL" id="KAA6397933.1"/>
    </source>
</evidence>
<keyword evidence="1" id="KW-0472">Membrane</keyword>
<dbReference type="EMBL" id="SNRW01001070">
    <property type="protein sequence ID" value="KAA6397933.1"/>
    <property type="molecule type" value="Genomic_DNA"/>
</dbReference>
<gene>
    <name evidence="2" type="ORF">EZS28_006542</name>
</gene>
<feature type="transmembrane region" description="Helical" evidence="1">
    <location>
        <begin position="6"/>
        <end position="24"/>
    </location>
</feature>
<evidence type="ECO:0000313" key="3">
    <source>
        <dbReference type="Proteomes" id="UP000324800"/>
    </source>
</evidence>
<protein>
    <submittedName>
        <fullName evidence="2">Uncharacterized protein</fullName>
    </submittedName>
</protein>
<dbReference type="AlphaFoldDB" id="A0A5J4WSZ2"/>
<keyword evidence="1" id="KW-0812">Transmembrane</keyword>
<sequence>MVDIVIGINFALVMNNSGIIEMIINFDSFMITAMILYSIKVITILFTFPILILSSILVVVQIKEAELLQNLNFSNLLLFIDLFLFQAINSNFHYPLVANLKTKMLPIIGGFYQSNNNGVDPGLYSDVFPPPFVFPIFPNPYDESINSDEDGCEFDGVDEEEYYEEDQDYYDDPVVVGVGLAEWLFYLF</sequence>
<comment type="caution">
    <text evidence="2">The sequence shown here is derived from an EMBL/GenBank/DDBJ whole genome shotgun (WGS) entry which is preliminary data.</text>
</comment>
<organism evidence="2 3">
    <name type="scientific">Streblomastix strix</name>
    <dbReference type="NCBI Taxonomy" id="222440"/>
    <lineage>
        <taxon>Eukaryota</taxon>
        <taxon>Metamonada</taxon>
        <taxon>Preaxostyla</taxon>
        <taxon>Oxymonadida</taxon>
        <taxon>Streblomastigidae</taxon>
        <taxon>Streblomastix</taxon>
    </lineage>
</organism>
<evidence type="ECO:0000256" key="1">
    <source>
        <dbReference type="SAM" id="Phobius"/>
    </source>
</evidence>